<sequence length="155" mass="17800">MSRILIIDDEEELVQLLADELRVKGHEVLTAYNGNTGIELAKQRPDLILLDVMMPGADGFTVCRTIREQVLCTILFLSAKQSEADRIRGLTLGGDDYILKPFKLQELLAKIDANLRREERAQYLNVEHKRMKLYFGKLRLDLKERLVQMDSEIGI</sequence>
<evidence type="ECO:0000313" key="6">
    <source>
        <dbReference type="EMBL" id="BBH18774.1"/>
    </source>
</evidence>
<organism evidence="6 7">
    <name type="scientific">Paenibacillus baekrokdamisoli</name>
    <dbReference type="NCBI Taxonomy" id="1712516"/>
    <lineage>
        <taxon>Bacteria</taxon>
        <taxon>Bacillati</taxon>
        <taxon>Bacillota</taxon>
        <taxon>Bacilli</taxon>
        <taxon>Bacillales</taxon>
        <taxon>Paenibacillaceae</taxon>
        <taxon>Paenibacillus</taxon>
    </lineage>
</organism>
<dbReference type="Pfam" id="PF00072">
    <property type="entry name" value="Response_reg"/>
    <property type="match status" value="1"/>
</dbReference>
<dbReference type="KEGG" id="pbk:Back11_01190"/>
<keyword evidence="4" id="KW-0238">DNA-binding</keyword>
<proteinExistence type="predicted"/>
<evidence type="ECO:0000256" key="2">
    <source>
        <dbReference type="ARBA" id="ARBA00023012"/>
    </source>
</evidence>
<reference evidence="6 7" key="1">
    <citation type="submission" date="2018-11" db="EMBL/GenBank/DDBJ databases">
        <title>Complete genome sequence of Paenibacillus baekrokdamisoli strain KCTC 33723.</title>
        <authorList>
            <person name="Kang S.W."/>
            <person name="Lee K.C."/>
            <person name="Kim K.K."/>
            <person name="Kim J.S."/>
            <person name="Kim D.S."/>
            <person name="Ko S.H."/>
            <person name="Yang S.H."/>
            <person name="Lee J.S."/>
        </authorList>
    </citation>
    <scope>NUCLEOTIDE SEQUENCE [LARGE SCALE GENOMIC DNA]</scope>
    <source>
        <strain evidence="6 7">KCTC 33723</strain>
    </source>
</reference>
<dbReference type="InterPro" id="IPR001789">
    <property type="entry name" value="Sig_transdc_resp-reg_receiver"/>
</dbReference>
<dbReference type="FunFam" id="3.40.50.2300:FF:000001">
    <property type="entry name" value="DNA-binding response regulator PhoB"/>
    <property type="match status" value="1"/>
</dbReference>
<dbReference type="InterPro" id="IPR011006">
    <property type="entry name" value="CheY-like_superfamily"/>
</dbReference>
<keyword evidence="1" id="KW-0597">Phosphoprotein</keyword>
<keyword evidence="2" id="KW-0902">Two-component regulatory system</keyword>
<dbReference type="PROSITE" id="PS50110">
    <property type="entry name" value="RESPONSE_REGULATORY"/>
    <property type="match status" value="1"/>
</dbReference>
<protein>
    <submittedName>
        <fullName evidence="6">Uncharacterized protein</fullName>
    </submittedName>
</protein>
<dbReference type="PANTHER" id="PTHR48111">
    <property type="entry name" value="REGULATOR OF RPOS"/>
    <property type="match status" value="1"/>
</dbReference>
<dbReference type="SUPFAM" id="SSF52172">
    <property type="entry name" value="CheY-like"/>
    <property type="match status" value="1"/>
</dbReference>
<gene>
    <name evidence="6" type="ORF">Back11_01190</name>
</gene>
<dbReference type="InterPro" id="IPR039420">
    <property type="entry name" value="WalR-like"/>
</dbReference>
<dbReference type="GO" id="GO:0032993">
    <property type="term" value="C:protein-DNA complex"/>
    <property type="evidence" value="ECO:0007669"/>
    <property type="project" value="TreeGrafter"/>
</dbReference>
<keyword evidence="5" id="KW-0804">Transcription</keyword>
<evidence type="ECO:0000313" key="7">
    <source>
        <dbReference type="Proteomes" id="UP000275368"/>
    </source>
</evidence>
<dbReference type="PANTHER" id="PTHR48111:SF2">
    <property type="entry name" value="RESPONSE REGULATOR SAER"/>
    <property type="match status" value="1"/>
</dbReference>
<dbReference type="Gene3D" id="3.40.50.2300">
    <property type="match status" value="1"/>
</dbReference>
<dbReference type="RefSeq" id="WP_125653225.1">
    <property type="nucleotide sequence ID" value="NZ_AP019308.1"/>
</dbReference>
<evidence type="ECO:0000256" key="5">
    <source>
        <dbReference type="ARBA" id="ARBA00023163"/>
    </source>
</evidence>
<evidence type="ECO:0000256" key="3">
    <source>
        <dbReference type="ARBA" id="ARBA00023015"/>
    </source>
</evidence>
<evidence type="ECO:0000256" key="1">
    <source>
        <dbReference type="ARBA" id="ARBA00022553"/>
    </source>
</evidence>
<dbReference type="GO" id="GO:0000976">
    <property type="term" value="F:transcription cis-regulatory region binding"/>
    <property type="evidence" value="ECO:0007669"/>
    <property type="project" value="TreeGrafter"/>
</dbReference>
<dbReference type="EMBL" id="AP019308">
    <property type="protein sequence ID" value="BBH18774.1"/>
    <property type="molecule type" value="Genomic_DNA"/>
</dbReference>
<dbReference type="AlphaFoldDB" id="A0A3G9J5Z1"/>
<dbReference type="SMART" id="SM00448">
    <property type="entry name" value="REC"/>
    <property type="match status" value="1"/>
</dbReference>
<dbReference type="CDD" id="cd17574">
    <property type="entry name" value="REC_OmpR"/>
    <property type="match status" value="1"/>
</dbReference>
<dbReference type="GO" id="GO:0006355">
    <property type="term" value="P:regulation of DNA-templated transcription"/>
    <property type="evidence" value="ECO:0007669"/>
    <property type="project" value="TreeGrafter"/>
</dbReference>
<dbReference type="Proteomes" id="UP000275368">
    <property type="component" value="Chromosome"/>
</dbReference>
<dbReference type="GO" id="GO:0000156">
    <property type="term" value="F:phosphorelay response regulator activity"/>
    <property type="evidence" value="ECO:0007669"/>
    <property type="project" value="TreeGrafter"/>
</dbReference>
<dbReference type="OrthoDB" id="9790442at2"/>
<keyword evidence="7" id="KW-1185">Reference proteome</keyword>
<accession>A0A3G9J5Z1</accession>
<name>A0A3G9J5Z1_9BACL</name>
<evidence type="ECO:0000256" key="4">
    <source>
        <dbReference type="ARBA" id="ARBA00023125"/>
    </source>
</evidence>
<dbReference type="GO" id="GO:0005829">
    <property type="term" value="C:cytosol"/>
    <property type="evidence" value="ECO:0007669"/>
    <property type="project" value="TreeGrafter"/>
</dbReference>
<keyword evidence="3" id="KW-0805">Transcription regulation</keyword>